<keyword evidence="4" id="KW-1185">Reference proteome</keyword>
<evidence type="ECO:0000313" key="3">
    <source>
        <dbReference type="EMBL" id="PSJ61124.1"/>
    </source>
</evidence>
<feature type="transmembrane region" description="Helical" evidence="1">
    <location>
        <begin position="91"/>
        <end position="110"/>
    </location>
</feature>
<evidence type="ECO:0000313" key="4">
    <source>
        <dbReference type="Proteomes" id="UP000241229"/>
    </source>
</evidence>
<keyword evidence="1" id="KW-0812">Transmembrane</keyword>
<comment type="caution">
    <text evidence="3">The sequence shown here is derived from an EMBL/GenBank/DDBJ whole genome shotgun (WGS) entry which is preliminary data.</text>
</comment>
<name>A0A2P7SF39_9HYPH</name>
<feature type="transmembrane region" description="Helical" evidence="1">
    <location>
        <begin position="40"/>
        <end position="60"/>
    </location>
</feature>
<gene>
    <name evidence="3" type="ORF">C7I84_10540</name>
</gene>
<feature type="transmembrane region" description="Helical" evidence="1">
    <location>
        <begin position="67"/>
        <end position="85"/>
    </location>
</feature>
<dbReference type="Pfam" id="PF03779">
    <property type="entry name" value="SPW"/>
    <property type="match status" value="1"/>
</dbReference>
<accession>A0A2P7SF39</accession>
<dbReference type="Proteomes" id="UP000241229">
    <property type="component" value="Unassembled WGS sequence"/>
</dbReference>
<dbReference type="AlphaFoldDB" id="A0A2P7SF39"/>
<protein>
    <recommendedName>
        <fullName evidence="2">SPW repeat-containing integral membrane domain-containing protein</fullName>
    </recommendedName>
</protein>
<dbReference type="RefSeq" id="WP_106772129.1">
    <property type="nucleotide sequence ID" value="NZ_PXYK01000008.1"/>
</dbReference>
<reference evidence="3 4" key="1">
    <citation type="submission" date="2018-03" db="EMBL/GenBank/DDBJ databases">
        <title>The draft genome of Mesorhizobium sp. 6GN-30.</title>
        <authorList>
            <person name="Liu L."/>
            <person name="Li L."/>
            <person name="Wang T."/>
            <person name="Zhang X."/>
            <person name="Liang L."/>
        </authorList>
    </citation>
    <scope>NUCLEOTIDE SEQUENCE [LARGE SCALE GENOMIC DNA]</scope>
    <source>
        <strain evidence="3 4">6GN30</strain>
    </source>
</reference>
<sequence length="120" mass="12892">MAGSLTEGRTGQDWINLVLAACLFISPWVIGFAAETTPAWNAWIVGVVLAALAIGTLTAFAEWEEWANFALGVWLIVSPWLLGFAANMTVAWTHVILGVLVAAASAWAVWGHRQDPHAHA</sequence>
<dbReference type="EMBL" id="PXYK01000008">
    <property type="protein sequence ID" value="PSJ61124.1"/>
    <property type="molecule type" value="Genomic_DNA"/>
</dbReference>
<dbReference type="OrthoDB" id="166183at2"/>
<evidence type="ECO:0000256" key="1">
    <source>
        <dbReference type="SAM" id="Phobius"/>
    </source>
</evidence>
<feature type="domain" description="SPW repeat-containing integral membrane" evidence="2">
    <location>
        <begin position="12"/>
        <end position="105"/>
    </location>
</feature>
<keyword evidence="1" id="KW-1133">Transmembrane helix</keyword>
<dbReference type="InterPro" id="IPR005530">
    <property type="entry name" value="SPW"/>
</dbReference>
<evidence type="ECO:0000259" key="2">
    <source>
        <dbReference type="Pfam" id="PF03779"/>
    </source>
</evidence>
<proteinExistence type="predicted"/>
<keyword evidence="1" id="KW-0472">Membrane</keyword>
<feature type="transmembrane region" description="Helical" evidence="1">
    <location>
        <begin position="14"/>
        <end position="34"/>
    </location>
</feature>
<organism evidence="3 4">
    <name type="scientific">Kumtagia ephedrae</name>
    <dbReference type="NCBI Taxonomy" id="2116701"/>
    <lineage>
        <taxon>Bacteria</taxon>
        <taxon>Pseudomonadati</taxon>
        <taxon>Pseudomonadota</taxon>
        <taxon>Alphaproteobacteria</taxon>
        <taxon>Hyphomicrobiales</taxon>
        <taxon>Phyllobacteriaceae</taxon>
        <taxon>Kumtagia</taxon>
    </lineage>
</organism>